<name>A0A7W8DY30_9BRAD</name>
<reference evidence="2 3" key="1">
    <citation type="submission" date="2020-08" db="EMBL/GenBank/DDBJ databases">
        <title>Genomic Encyclopedia of Type Strains, Phase IV (KMG-IV): sequencing the most valuable type-strain genomes for metagenomic binning, comparative biology and taxonomic classification.</title>
        <authorList>
            <person name="Goeker M."/>
        </authorList>
    </citation>
    <scope>NUCLEOTIDE SEQUENCE [LARGE SCALE GENOMIC DNA]</scope>
    <source>
        <strain evidence="2 3">DSM 12706</strain>
    </source>
</reference>
<evidence type="ECO:0000313" key="2">
    <source>
        <dbReference type="EMBL" id="MBB5046400.1"/>
    </source>
</evidence>
<gene>
    <name evidence="2" type="ORF">HNR60_001145</name>
</gene>
<dbReference type="EMBL" id="JACHIH010000004">
    <property type="protein sequence ID" value="MBB5046400.1"/>
    <property type="molecule type" value="Genomic_DNA"/>
</dbReference>
<protein>
    <submittedName>
        <fullName evidence="2">Uncharacterized protein</fullName>
    </submittedName>
</protein>
<accession>A0A7W8DY30</accession>
<proteinExistence type="predicted"/>
<feature type="coiled-coil region" evidence="1">
    <location>
        <begin position="297"/>
        <end position="331"/>
    </location>
</feature>
<keyword evidence="1" id="KW-0175">Coiled coil</keyword>
<keyword evidence="3" id="KW-1185">Reference proteome</keyword>
<evidence type="ECO:0000256" key="1">
    <source>
        <dbReference type="SAM" id="Coils"/>
    </source>
</evidence>
<dbReference type="RefSeq" id="WP_184255234.1">
    <property type="nucleotide sequence ID" value="NZ_JACHIH010000004.1"/>
</dbReference>
<sequence length="466" mass="51925">MISFATDFPIEHTCNTKQFVDVVRGWILGSPHTVFTANDLNHIPNDGSWVAEKASERIQLLATCSTDDRSIAIRRMQLGEINWETTIVFSQQKNDSWVGVRVSREASHPAVRLPPAKKPLIVGTLLENLGGALDGRILITSAPLHLSNNDIELASSLIRGRAGCRLPVVYLSCGFEANRTIDASALAYDLAGMAHVVVEPNRPFSRRLQIEVQSENVYGGVVGIYWPDGQGRRSFFDPDDFDNCKALRRSIIDEVRTALLNRRPLSRCTWAGVQEAFSQSEYARLKSSGSREVDKYTLAFDAELNAVKERLSEAENEIARLQAEVRKYESDTSSINGLFLSTGTESELYSGELRQFVYEALVRAQENAQADSRREHVLGSITAANHASKPAQDRRESLKELLRSYKSMDGKTQRALETLGFTVSGDGKHYKLVFQDDDRYTFVLPKSGSDFRGGLNAVSDIAKRLF</sequence>
<organism evidence="2 3">
    <name type="scientific">Rhodopseudomonas rhenobacensis</name>
    <dbReference type="NCBI Taxonomy" id="87461"/>
    <lineage>
        <taxon>Bacteria</taxon>
        <taxon>Pseudomonadati</taxon>
        <taxon>Pseudomonadota</taxon>
        <taxon>Alphaproteobacteria</taxon>
        <taxon>Hyphomicrobiales</taxon>
        <taxon>Nitrobacteraceae</taxon>
        <taxon>Rhodopseudomonas</taxon>
    </lineage>
</organism>
<comment type="caution">
    <text evidence="2">The sequence shown here is derived from an EMBL/GenBank/DDBJ whole genome shotgun (WGS) entry which is preliminary data.</text>
</comment>
<dbReference type="Proteomes" id="UP000542353">
    <property type="component" value="Unassembled WGS sequence"/>
</dbReference>
<dbReference type="AlphaFoldDB" id="A0A7W8DY30"/>
<evidence type="ECO:0000313" key="3">
    <source>
        <dbReference type="Proteomes" id="UP000542353"/>
    </source>
</evidence>